<keyword evidence="2" id="KW-0813">Transport</keyword>
<proteinExistence type="inferred from homology"/>
<comment type="caution">
    <text evidence="6">The sequence shown here is derived from an EMBL/GenBank/DDBJ whole genome shotgun (WGS) entry which is preliminary data.</text>
</comment>
<keyword evidence="4" id="KW-0812">Transmembrane</keyword>
<dbReference type="GO" id="GO:0046034">
    <property type="term" value="P:ATP metabolic process"/>
    <property type="evidence" value="ECO:0007669"/>
    <property type="project" value="InterPro"/>
</dbReference>
<evidence type="ECO:0000259" key="5">
    <source>
        <dbReference type="Pfam" id="PF02874"/>
    </source>
</evidence>
<dbReference type="GO" id="GO:0005524">
    <property type="term" value="F:ATP binding"/>
    <property type="evidence" value="ECO:0007669"/>
    <property type="project" value="UniProtKB-KW"/>
</dbReference>
<gene>
    <name evidence="6" type="ORF">NE237_007962</name>
</gene>
<evidence type="ECO:0000256" key="4">
    <source>
        <dbReference type="SAM" id="Phobius"/>
    </source>
</evidence>
<evidence type="ECO:0000256" key="2">
    <source>
        <dbReference type="ARBA" id="ARBA00022448"/>
    </source>
</evidence>
<protein>
    <recommendedName>
        <fullName evidence="5">ATPase F1/V1/A1 complex alpha/beta subunit N-terminal domain-containing protein</fullName>
    </recommendedName>
</protein>
<reference evidence="6" key="1">
    <citation type="journal article" date="2023" name="Plant J.">
        <title>The genome of the king protea, Protea cynaroides.</title>
        <authorList>
            <person name="Chang J."/>
            <person name="Duong T.A."/>
            <person name="Schoeman C."/>
            <person name="Ma X."/>
            <person name="Roodt D."/>
            <person name="Barker N."/>
            <person name="Li Z."/>
            <person name="Van de Peer Y."/>
            <person name="Mizrachi E."/>
        </authorList>
    </citation>
    <scope>NUCLEOTIDE SEQUENCE</scope>
    <source>
        <tissue evidence="6">Young leaves</tissue>
    </source>
</reference>
<keyword evidence="3" id="KW-0406">Ion transport</keyword>
<dbReference type="InterPro" id="IPR036121">
    <property type="entry name" value="ATPase_F1/V1/A1_a/bsu_N_sf"/>
</dbReference>
<dbReference type="Gene3D" id="2.40.30.20">
    <property type="match status" value="1"/>
</dbReference>
<feature type="domain" description="ATPase F1/V1/A1 complex alpha/beta subunit N-terminal" evidence="5">
    <location>
        <begin position="83"/>
        <end position="133"/>
    </location>
</feature>
<dbReference type="Pfam" id="PF02874">
    <property type="entry name" value="ATP-synt_ab_N"/>
    <property type="match status" value="1"/>
</dbReference>
<feature type="transmembrane region" description="Helical" evidence="4">
    <location>
        <begin position="50"/>
        <end position="71"/>
    </location>
</feature>
<name>A0A9Q0QWN8_9MAGN</name>
<dbReference type="GO" id="GO:1902600">
    <property type="term" value="P:proton transmembrane transport"/>
    <property type="evidence" value="ECO:0007669"/>
    <property type="project" value="UniProtKB-KW"/>
</dbReference>
<organism evidence="6 7">
    <name type="scientific">Protea cynaroides</name>
    <dbReference type="NCBI Taxonomy" id="273540"/>
    <lineage>
        <taxon>Eukaryota</taxon>
        <taxon>Viridiplantae</taxon>
        <taxon>Streptophyta</taxon>
        <taxon>Embryophyta</taxon>
        <taxon>Tracheophyta</taxon>
        <taxon>Spermatophyta</taxon>
        <taxon>Magnoliopsida</taxon>
        <taxon>Proteales</taxon>
        <taxon>Proteaceae</taxon>
        <taxon>Protea</taxon>
    </lineage>
</organism>
<sequence>MGRKSNLDVSYLDIEKSFKKNKGKLNYDDFEDIPFDGSIEEVNSQVPASLGFACFDEVLVFAAALLHAFFFDRSAASMRFRVDLERYEKSPSKLDEVMAGELVEIQEGTIDIALNLESNNVGVVLMGDGLMIQE</sequence>
<evidence type="ECO:0000256" key="3">
    <source>
        <dbReference type="ARBA" id="ARBA00022781"/>
    </source>
</evidence>
<comment type="similarity">
    <text evidence="1">Belongs to the ATPase alpha/beta chains family.</text>
</comment>
<dbReference type="InterPro" id="IPR004100">
    <property type="entry name" value="ATPase_F1/V1/A1_a/bsu_N"/>
</dbReference>
<dbReference type="OrthoDB" id="30023at2759"/>
<dbReference type="Proteomes" id="UP001141806">
    <property type="component" value="Unassembled WGS sequence"/>
</dbReference>
<dbReference type="AlphaFoldDB" id="A0A9Q0QWN8"/>
<dbReference type="InterPro" id="IPR023366">
    <property type="entry name" value="ATP_synth_asu-like_sf"/>
</dbReference>
<dbReference type="EMBL" id="JAMYWD010000004">
    <property type="protein sequence ID" value="KAJ4974788.1"/>
    <property type="molecule type" value="Genomic_DNA"/>
</dbReference>
<evidence type="ECO:0000256" key="1">
    <source>
        <dbReference type="ARBA" id="ARBA00008936"/>
    </source>
</evidence>
<dbReference type="SUPFAM" id="SSF50615">
    <property type="entry name" value="N-terminal domain of alpha and beta subunits of F1 ATP synthase"/>
    <property type="match status" value="1"/>
</dbReference>
<keyword evidence="7" id="KW-1185">Reference proteome</keyword>
<evidence type="ECO:0000313" key="6">
    <source>
        <dbReference type="EMBL" id="KAJ4974788.1"/>
    </source>
</evidence>
<keyword evidence="4" id="KW-0472">Membrane</keyword>
<keyword evidence="4" id="KW-1133">Transmembrane helix</keyword>
<evidence type="ECO:0000313" key="7">
    <source>
        <dbReference type="Proteomes" id="UP001141806"/>
    </source>
</evidence>
<accession>A0A9Q0QWN8</accession>
<keyword evidence="3" id="KW-0375">Hydrogen ion transport</keyword>